<gene>
    <name evidence="10" type="ORF">AAND1436_LOCUS49091</name>
</gene>
<dbReference type="GO" id="GO:0000139">
    <property type="term" value="C:Golgi membrane"/>
    <property type="evidence" value="ECO:0007669"/>
    <property type="project" value="UniProtKB-SubCell"/>
</dbReference>
<evidence type="ECO:0000256" key="9">
    <source>
        <dbReference type="SAM" id="SignalP"/>
    </source>
</evidence>
<keyword evidence="8" id="KW-0325">Glycoprotein</keyword>
<keyword evidence="9" id="KW-0732">Signal</keyword>
<evidence type="ECO:0000256" key="7">
    <source>
        <dbReference type="ARBA" id="ARBA00023136"/>
    </source>
</evidence>
<dbReference type="AlphaFoldDB" id="A0A7S2JEE5"/>
<proteinExistence type="predicted"/>
<keyword evidence="5" id="KW-1133">Transmembrane helix</keyword>
<keyword evidence="7" id="KW-0472">Membrane</keyword>
<dbReference type="GO" id="GO:0008146">
    <property type="term" value="F:sulfotransferase activity"/>
    <property type="evidence" value="ECO:0007669"/>
    <property type="project" value="InterPro"/>
</dbReference>
<keyword evidence="4" id="KW-0735">Signal-anchor</keyword>
<evidence type="ECO:0000256" key="6">
    <source>
        <dbReference type="ARBA" id="ARBA00023034"/>
    </source>
</evidence>
<evidence type="ECO:0000256" key="8">
    <source>
        <dbReference type="ARBA" id="ARBA00023180"/>
    </source>
</evidence>
<dbReference type="PANTHER" id="PTHR12129">
    <property type="entry name" value="HEPARAN SULFATE 2-O-SULFOTRANSFERASE"/>
    <property type="match status" value="1"/>
</dbReference>
<comment type="subcellular location">
    <subcellularLocation>
        <location evidence="1">Golgi apparatus membrane</location>
        <topology evidence="1">Single-pass type II membrane protein</topology>
    </subcellularLocation>
</comment>
<reference evidence="10" key="1">
    <citation type="submission" date="2021-01" db="EMBL/GenBank/DDBJ databases">
        <authorList>
            <person name="Corre E."/>
            <person name="Pelletier E."/>
            <person name="Niang G."/>
            <person name="Scheremetjew M."/>
            <person name="Finn R."/>
            <person name="Kale V."/>
            <person name="Holt S."/>
            <person name="Cochrane G."/>
            <person name="Meng A."/>
            <person name="Brown T."/>
            <person name="Cohen L."/>
        </authorList>
    </citation>
    <scope>NUCLEOTIDE SEQUENCE</scope>
    <source>
        <strain evidence="10">CCMP2222</strain>
    </source>
</reference>
<evidence type="ECO:0000256" key="4">
    <source>
        <dbReference type="ARBA" id="ARBA00022968"/>
    </source>
</evidence>
<keyword evidence="6" id="KW-0333">Golgi apparatus</keyword>
<evidence type="ECO:0000256" key="1">
    <source>
        <dbReference type="ARBA" id="ARBA00004323"/>
    </source>
</evidence>
<accession>A0A7S2JEE5</accession>
<evidence type="ECO:0000256" key="3">
    <source>
        <dbReference type="ARBA" id="ARBA00022692"/>
    </source>
</evidence>
<name>A0A7S2JEE5_9DINO</name>
<evidence type="ECO:0000313" key="10">
    <source>
        <dbReference type="EMBL" id="CAD9544213.1"/>
    </source>
</evidence>
<sequence>MSGPLAVLLVLFSSAPRGGSLEQGPDVGPEVQAECDDANLLQVSLRTSQRERSKAVPTVTANMMQAWQQALTLPSGPTAYDVPAFHGKLPIELMHTPKCAGSSFLNVLMHLPGACANLTSDPMRVGKIMRDMKVPVEWQCNLLVVDLTWPRMQHSGLEFYPPGGFNANAGRYMTIMRQPEQRLLSHYYYDKHYWGYNKTLEQYLPLRTGCYVRMLTGDLNWSTCDDSDVPLSRAEVDEAIRRLRTGFSFVGILEEWNLSICLFNKIFSQPCRNFQFRNTRPTFGHNATEYNVSVLNGYKDPIDNELYNAGLEIFRENLNSYSVSAATCEPCWRSAGVL</sequence>
<dbReference type="InterPro" id="IPR007734">
    <property type="entry name" value="Heparan_SO4_2-O-STrfase"/>
</dbReference>
<protein>
    <recommendedName>
        <fullName evidence="11">Sulfotransferase domain-containing protein</fullName>
    </recommendedName>
</protein>
<dbReference type="EMBL" id="HBGQ01102650">
    <property type="protein sequence ID" value="CAD9544213.1"/>
    <property type="molecule type" value="Transcribed_RNA"/>
</dbReference>
<dbReference type="PANTHER" id="PTHR12129:SF15">
    <property type="entry name" value="URONYL 2-SULFOTRANSFERASE"/>
    <property type="match status" value="1"/>
</dbReference>
<keyword evidence="2" id="KW-0808">Transferase</keyword>
<dbReference type="InterPro" id="IPR027417">
    <property type="entry name" value="P-loop_NTPase"/>
</dbReference>
<evidence type="ECO:0008006" key="11">
    <source>
        <dbReference type="Google" id="ProtNLM"/>
    </source>
</evidence>
<dbReference type="Gene3D" id="3.40.50.300">
    <property type="entry name" value="P-loop containing nucleotide triphosphate hydrolases"/>
    <property type="match status" value="1"/>
</dbReference>
<feature type="signal peptide" evidence="9">
    <location>
        <begin position="1"/>
        <end position="20"/>
    </location>
</feature>
<keyword evidence="3" id="KW-0812">Transmembrane</keyword>
<evidence type="ECO:0000256" key="5">
    <source>
        <dbReference type="ARBA" id="ARBA00022989"/>
    </source>
</evidence>
<feature type="chain" id="PRO_5030944225" description="Sulfotransferase domain-containing protein" evidence="9">
    <location>
        <begin position="21"/>
        <end position="338"/>
    </location>
</feature>
<evidence type="ECO:0000256" key="2">
    <source>
        <dbReference type="ARBA" id="ARBA00022679"/>
    </source>
</evidence>
<organism evidence="10">
    <name type="scientific">Alexandrium andersonii</name>
    <dbReference type="NCBI Taxonomy" id="327968"/>
    <lineage>
        <taxon>Eukaryota</taxon>
        <taxon>Sar</taxon>
        <taxon>Alveolata</taxon>
        <taxon>Dinophyceae</taxon>
        <taxon>Gonyaulacales</taxon>
        <taxon>Pyrocystaceae</taxon>
        <taxon>Alexandrium</taxon>
    </lineage>
</organism>